<dbReference type="KEGG" id="afy:BW247_11180"/>
<evidence type="ECO:0000313" key="2">
    <source>
        <dbReference type="EMBL" id="APZ43582.1"/>
    </source>
</evidence>
<dbReference type="Proteomes" id="UP000243807">
    <property type="component" value="Chromosome"/>
</dbReference>
<accession>A0A1P8UID1</accession>
<feature type="transmembrane region" description="Helical" evidence="1">
    <location>
        <begin position="6"/>
        <end position="22"/>
    </location>
</feature>
<evidence type="ECO:0000256" key="1">
    <source>
        <dbReference type="SAM" id="Phobius"/>
    </source>
</evidence>
<gene>
    <name evidence="2" type="ORF">BW247_11180</name>
</gene>
<keyword evidence="1" id="KW-1133">Transmembrane helix</keyword>
<dbReference type="STRING" id="1765967.BW247_11180"/>
<feature type="transmembrane region" description="Helical" evidence="1">
    <location>
        <begin position="70"/>
        <end position="89"/>
    </location>
</feature>
<sequence>MLFIVANFTLAGILLGIGILTLRKVSTPNEWVFATLPLLFGLHQFDQGFVWLGLYGFVGSHTLHITATLFVFYAQAALPFWVPLAVWLLEPRGAKRHLLGLLTLIGAALAVYVAWRLAVTPTQVYVHHSSLVYDNPATQHLWVAVLYILTTCGALIISRSVPIQIFGWLNLLGLTVVFIVAHYSFTALWCLYAALVSGVLYLYFIERRIAFLRVLRQTETHLELRAAEELDRLNRHLPRLRKLLPRDG</sequence>
<keyword evidence="3" id="KW-1185">Reference proteome</keyword>
<feature type="transmembrane region" description="Helical" evidence="1">
    <location>
        <begin position="98"/>
        <end position="119"/>
    </location>
</feature>
<feature type="transmembrane region" description="Helical" evidence="1">
    <location>
        <begin position="34"/>
        <end position="58"/>
    </location>
</feature>
<dbReference type="EMBL" id="CP019434">
    <property type="protein sequence ID" value="APZ43582.1"/>
    <property type="molecule type" value="Genomic_DNA"/>
</dbReference>
<dbReference type="AlphaFoldDB" id="A0A1P8UID1"/>
<dbReference type="RefSeq" id="WP_076837222.1">
    <property type="nucleotide sequence ID" value="NZ_CP019434.1"/>
</dbReference>
<dbReference type="Pfam" id="PF20334">
    <property type="entry name" value="DUF6629"/>
    <property type="match status" value="1"/>
</dbReference>
<keyword evidence="1" id="KW-0812">Transmembrane</keyword>
<feature type="transmembrane region" description="Helical" evidence="1">
    <location>
        <begin position="189"/>
        <end position="205"/>
    </location>
</feature>
<feature type="transmembrane region" description="Helical" evidence="1">
    <location>
        <begin position="139"/>
        <end position="158"/>
    </location>
</feature>
<reference evidence="2 3" key="1">
    <citation type="submission" date="2017-01" db="EMBL/GenBank/DDBJ databases">
        <title>Draft sequence of Acidihalobacter ferrooxidans strain DSM 14175 (strain V8).</title>
        <authorList>
            <person name="Khaleque H.N."/>
            <person name="Ramsay J.P."/>
            <person name="Murphy R.J.T."/>
            <person name="Kaksonen A.H."/>
            <person name="Boxall N.J."/>
            <person name="Watkin E.L.J."/>
        </authorList>
    </citation>
    <scope>NUCLEOTIDE SEQUENCE [LARGE SCALE GENOMIC DNA]</scope>
    <source>
        <strain evidence="2 3">V8</strain>
    </source>
</reference>
<proteinExistence type="predicted"/>
<keyword evidence="1" id="KW-0472">Membrane</keyword>
<organism evidence="2 3">
    <name type="scientific">Acidihalobacter ferrooxydans</name>
    <dbReference type="NCBI Taxonomy" id="1765967"/>
    <lineage>
        <taxon>Bacteria</taxon>
        <taxon>Pseudomonadati</taxon>
        <taxon>Pseudomonadota</taxon>
        <taxon>Gammaproteobacteria</taxon>
        <taxon>Chromatiales</taxon>
        <taxon>Ectothiorhodospiraceae</taxon>
        <taxon>Acidihalobacter</taxon>
    </lineage>
</organism>
<feature type="transmembrane region" description="Helical" evidence="1">
    <location>
        <begin position="165"/>
        <end position="183"/>
    </location>
</feature>
<evidence type="ECO:0000313" key="3">
    <source>
        <dbReference type="Proteomes" id="UP000243807"/>
    </source>
</evidence>
<protein>
    <submittedName>
        <fullName evidence="2">Uncharacterized protein</fullName>
    </submittedName>
</protein>
<name>A0A1P8UID1_9GAMM</name>
<dbReference type="InterPro" id="IPR046737">
    <property type="entry name" value="DUF6629"/>
</dbReference>
<dbReference type="OrthoDB" id="8441457at2"/>